<dbReference type="PANTHER" id="PTHR10218:SF68">
    <property type="entry name" value="GUANINE NUCLEOTIDE-BINDING PROTEIN G(T) SUBUNIT ALPHA-2"/>
    <property type="match status" value="1"/>
</dbReference>
<dbReference type="GO" id="GO:0001917">
    <property type="term" value="C:photoreceptor inner segment"/>
    <property type="evidence" value="ECO:0007669"/>
    <property type="project" value="TreeGrafter"/>
</dbReference>
<dbReference type="GO" id="GO:0005509">
    <property type="term" value="F:calcium ion binding"/>
    <property type="evidence" value="ECO:0007669"/>
    <property type="project" value="InterPro"/>
</dbReference>
<dbReference type="InterPro" id="IPR031601">
    <property type="entry name" value="CCD48"/>
</dbReference>
<keyword evidence="3" id="KW-0807">Transducer</keyword>
<dbReference type="GO" id="GO:0005737">
    <property type="term" value="C:cytoplasm"/>
    <property type="evidence" value="ECO:0007669"/>
    <property type="project" value="TreeGrafter"/>
</dbReference>
<protein>
    <recommendedName>
        <fullName evidence="7">EF-hand domain-containing protein</fullName>
    </recommendedName>
</protein>
<comment type="caution">
    <text evidence="8">The sequence shown here is derived from an EMBL/GenBank/DDBJ whole genome shotgun (WGS) entry which is preliminary data.</text>
</comment>
<dbReference type="PROSITE" id="PS51882">
    <property type="entry name" value="G_ALPHA"/>
    <property type="match status" value="1"/>
</dbReference>
<dbReference type="PROSITE" id="PS50222">
    <property type="entry name" value="EF_HAND_2"/>
    <property type="match status" value="1"/>
</dbReference>
<dbReference type="Gene3D" id="3.40.50.300">
    <property type="entry name" value="P-loop containing nucleotide triphosphate hydrolases"/>
    <property type="match status" value="1"/>
</dbReference>
<accession>A0A401PHX9</accession>
<dbReference type="EMBL" id="BFAA01000523">
    <property type="protein sequence ID" value="GCB72745.1"/>
    <property type="molecule type" value="Genomic_DNA"/>
</dbReference>
<evidence type="ECO:0000256" key="4">
    <source>
        <dbReference type="PIRSR" id="PIRSR601019-1"/>
    </source>
</evidence>
<dbReference type="FunFam" id="3.40.50.300:FF:000720">
    <property type="entry name" value="Guanine nucleotide-binding protein G(k) subunit alpha"/>
    <property type="match status" value="1"/>
</dbReference>
<dbReference type="OMA" id="CTECFQK"/>
<dbReference type="GO" id="GO:0001580">
    <property type="term" value="P:detection of chemical stimulus involved in sensory perception of bitter taste"/>
    <property type="evidence" value="ECO:0007669"/>
    <property type="project" value="TreeGrafter"/>
</dbReference>
<evidence type="ECO:0000256" key="5">
    <source>
        <dbReference type="SAM" id="Coils"/>
    </source>
</evidence>
<keyword evidence="5" id="KW-0175">Coiled coil</keyword>
<feature type="domain" description="EF-hand" evidence="7">
    <location>
        <begin position="43"/>
        <end position="78"/>
    </location>
</feature>
<dbReference type="GO" id="GO:0031683">
    <property type="term" value="F:G-protein beta/gamma-subunit complex binding"/>
    <property type="evidence" value="ECO:0007669"/>
    <property type="project" value="InterPro"/>
</dbReference>
<keyword evidence="2 4" id="KW-0342">GTP-binding</keyword>
<dbReference type="SUPFAM" id="SSF52540">
    <property type="entry name" value="P-loop containing nucleoside triphosphate hydrolases"/>
    <property type="match status" value="1"/>
</dbReference>
<dbReference type="GO" id="GO:0001750">
    <property type="term" value="C:photoreceptor outer segment"/>
    <property type="evidence" value="ECO:0007669"/>
    <property type="project" value="TreeGrafter"/>
</dbReference>
<dbReference type="GO" id="GO:0001664">
    <property type="term" value="F:G protein-coupled receptor binding"/>
    <property type="evidence" value="ECO:0007669"/>
    <property type="project" value="TreeGrafter"/>
</dbReference>
<sequence length="621" mass="69894">MLGCCEGLARPVRRSSWVLSALSLHWGTESGQVDNEIVVLATGVDQYLQEIFHHLDCEGDGLVSGEDFALLCSVLGLEEEGEESDAHSPLSHLPELLTFRQFHARLCEPFERRAAAPRLPVARETEHIERQIRLRCPIRRRRKKCASFDLSQGWGQSTVFRPGQLEWENASLRELVEDLRGALQGSDARCLALQVGLLKAHGPGGRARKMSAPAGAESRPVPHSCRGLRSLLRELELLRSSRDGQIEEAMRFNQQLEEELREAHGLLGHWEHSLSALTADNAQIRKKAERATAALMGALNKVKELESRAEQVPHLQSRVQELQQELERCSACFSTDEMRLLRAVEGRAASDEEEERCTEIRPCQMTEVNNGEGCHSSTLQRLLSQNCSCGNKESGSMVFPTWVEREQDLTAQLKNKDKRLSELQSETEKLTCSMTKELQLKGEEVEMLRMELQMVETDRVRLSLIEEKLTEVLQLLQQLRVLNVPRRVLGKILMNTLDSCHSAGHETMGSLGMLSILHKELLSCELLTKGAGESRKSTIVKQMNSECKPDVLLLKGVSFVFWMFDIGGQRSERKKWIHCFEGVTCIIFCGTLSAYDMVLVEDDEVVPTRMMMLALTSRANS</sequence>
<proteinExistence type="predicted"/>
<organism evidence="8 9">
    <name type="scientific">Scyliorhinus torazame</name>
    <name type="common">Cloudy catshark</name>
    <name type="synonym">Catulus torazame</name>
    <dbReference type="NCBI Taxonomy" id="75743"/>
    <lineage>
        <taxon>Eukaryota</taxon>
        <taxon>Metazoa</taxon>
        <taxon>Chordata</taxon>
        <taxon>Craniata</taxon>
        <taxon>Vertebrata</taxon>
        <taxon>Chondrichthyes</taxon>
        <taxon>Elasmobranchii</taxon>
        <taxon>Galeomorphii</taxon>
        <taxon>Galeoidea</taxon>
        <taxon>Carcharhiniformes</taxon>
        <taxon>Scyliorhinidae</taxon>
        <taxon>Scyliorhinus</taxon>
    </lineage>
</organism>
<dbReference type="OrthoDB" id="10054715at2759"/>
<dbReference type="Pfam" id="PF00503">
    <property type="entry name" value="G-alpha"/>
    <property type="match status" value="1"/>
</dbReference>
<dbReference type="InterPro" id="IPR002048">
    <property type="entry name" value="EF_hand_dom"/>
</dbReference>
<feature type="region of interest" description="Disordered" evidence="6">
    <location>
        <begin position="202"/>
        <end position="223"/>
    </location>
</feature>
<evidence type="ECO:0000256" key="3">
    <source>
        <dbReference type="ARBA" id="ARBA00023224"/>
    </source>
</evidence>
<evidence type="ECO:0000313" key="9">
    <source>
        <dbReference type="Proteomes" id="UP000288216"/>
    </source>
</evidence>
<feature type="coiled-coil region" evidence="5">
    <location>
        <begin position="406"/>
        <end position="433"/>
    </location>
</feature>
<feature type="coiled-coil region" evidence="5">
    <location>
        <begin position="246"/>
        <end position="325"/>
    </location>
</feature>
<dbReference type="PANTHER" id="PTHR10218">
    <property type="entry name" value="GTP-BINDING PROTEIN ALPHA SUBUNIT"/>
    <property type="match status" value="1"/>
</dbReference>
<dbReference type="InterPro" id="IPR001019">
    <property type="entry name" value="Gprotein_alpha_su"/>
</dbReference>
<dbReference type="Proteomes" id="UP000288216">
    <property type="component" value="Unassembled WGS sequence"/>
</dbReference>
<dbReference type="Pfam" id="PF15799">
    <property type="entry name" value="CCD48"/>
    <property type="match status" value="4"/>
</dbReference>
<dbReference type="GO" id="GO:0003924">
    <property type="term" value="F:GTPase activity"/>
    <property type="evidence" value="ECO:0007669"/>
    <property type="project" value="InterPro"/>
</dbReference>
<evidence type="ECO:0000313" key="8">
    <source>
        <dbReference type="EMBL" id="GCB72745.1"/>
    </source>
</evidence>
<name>A0A401PHX9_SCYTO</name>
<dbReference type="GO" id="GO:0007188">
    <property type="term" value="P:adenylate cyclase-modulating G protein-coupled receptor signaling pathway"/>
    <property type="evidence" value="ECO:0007669"/>
    <property type="project" value="TreeGrafter"/>
</dbReference>
<evidence type="ECO:0000256" key="6">
    <source>
        <dbReference type="SAM" id="MobiDB-lite"/>
    </source>
</evidence>
<dbReference type="AlphaFoldDB" id="A0A401PHX9"/>
<reference evidence="8 9" key="1">
    <citation type="journal article" date="2018" name="Nat. Ecol. Evol.">
        <title>Shark genomes provide insights into elasmobranch evolution and the origin of vertebrates.</title>
        <authorList>
            <person name="Hara Y"/>
            <person name="Yamaguchi K"/>
            <person name="Onimaru K"/>
            <person name="Kadota M"/>
            <person name="Koyanagi M"/>
            <person name="Keeley SD"/>
            <person name="Tatsumi K"/>
            <person name="Tanaka K"/>
            <person name="Motone F"/>
            <person name="Kageyama Y"/>
            <person name="Nozu R"/>
            <person name="Adachi N"/>
            <person name="Nishimura O"/>
            <person name="Nakagawa R"/>
            <person name="Tanegashima C"/>
            <person name="Kiyatake I"/>
            <person name="Matsumoto R"/>
            <person name="Murakumo K"/>
            <person name="Nishida K"/>
            <person name="Terakita A"/>
            <person name="Kuratani S"/>
            <person name="Sato K"/>
            <person name="Hyodo S Kuraku.S."/>
        </authorList>
    </citation>
    <scope>NUCLEOTIDE SEQUENCE [LARGE SCALE GENOMIC DNA]</scope>
</reference>
<gene>
    <name evidence="8" type="ORF">scyTo_0002160</name>
</gene>
<dbReference type="GO" id="GO:0005525">
    <property type="term" value="F:GTP binding"/>
    <property type="evidence" value="ECO:0007669"/>
    <property type="project" value="UniProtKB-KW"/>
</dbReference>
<evidence type="ECO:0000256" key="1">
    <source>
        <dbReference type="ARBA" id="ARBA00022741"/>
    </source>
</evidence>
<evidence type="ECO:0000256" key="2">
    <source>
        <dbReference type="ARBA" id="ARBA00023134"/>
    </source>
</evidence>
<evidence type="ECO:0000259" key="7">
    <source>
        <dbReference type="PROSITE" id="PS50222"/>
    </source>
</evidence>
<dbReference type="InterPro" id="IPR027417">
    <property type="entry name" value="P-loop_NTPase"/>
</dbReference>
<dbReference type="GO" id="GO:0005834">
    <property type="term" value="C:heterotrimeric G-protein complex"/>
    <property type="evidence" value="ECO:0007669"/>
    <property type="project" value="TreeGrafter"/>
</dbReference>
<keyword evidence="9" id="KW-1185">Reference proteome</keyword>
<keyword evidence="1 4" id="KW-0547">Nucleotide-binding</keyword>
<feature type="binding site" evidence="4">
    <location>
        <begin position="565"/>
        <end position="569"/>
    </location>
    <ligand>
        <name>GTP</name>
        <dbReference type="ChEBI" id="CHEBI:37565"/>
    </ligand>
</feature>